<accession>A0A154PLF1</accession>
<dbReference type="EMBL" id="KQ434960">
    <property type="protein sequence ID" value="KZC12686.1"/>
    <property type="molecule type" value="Genomic_DNA"/>
</dbReference>
<reference evidence="1 2" key="1">
    <citation type="submission" date="2015-07" db="EMBL/GenBank/DDBJ databases">
        <title>The genome of Dufourea novaeangliae.</title>
        <authorList>
            <person name="Pan H."/>
            <person name="Kapheim K."/>
        </authorList>
    </citation>
    <scope>NUCLEOTIDE SEQUENCE [LARGE SCALE GENOMIC DNA]</scope>
    <source>
        <strain evidence="1">0120121106</strain>
        <tissue evidence="1">Whole body</tissue>
    </source>
</reference>
<keyword evidence="2" id="KW-1185">Reference proteome</keyword>
<protein>
    <submittedName>
        <fullName evidence="1">Uncharacterized protein</fullName>
    </submittedName>
</protein>
<dbReference type="Proteomes" id="UP000076502">
    <property type="component" value="Unassembled WGS sequence"/>
</dbReference>
<name>A0A154PLF1_DUFNO</name>
<evidence type="ECO:0000313" key="1">
    <source>
        <dbReference type="EMBL" id="KZC12686.1"/>
    </source>
</evidence>
<dbReference type="AlphaFoldDB" id="A0A154PLF1"/>
<proteinExistence type="predicted"/>
<organism evidence="1 2">
    <name type="scientific">Dufourea novaeangliae</name>
    <name type="common">Sweat bee</name>
    <dbReference type="NCBI Taxonomy" id="178035"/>
    <lineage>
        <taxon>Eukaryota</taxon>
        <taxon>Metazoa</taxon>
        <taxon>Ecdysozoa</taxon>
        <taxon>Arthropoda</taxon>
        <taxon>Hexapoda</taxon>
        <taxon>Insecta</taxon>
        <taxon>Pterygota</taxon>
        <taxon>Neoptera</taxon>
        <taxon>Endopterygota</taxon>
        <taxon>Hymenoptera</taxon>
        <taxon>Apocrita</taxon>
        <taxon>Aculeata</taxon>
        <taxon>Apoidea</taxon>
        <taxon>Anthophila</taxon>
        <taxon>Halictidae</taxon>
        <taxon>Rophitinae</taxon>
        <taxon>Dufourea</taxon>
    </lineage>
</organism>
<evidence type="ECO:0000313" key="2">
    <source>
        <dbReference type="Proteomes" id="UP000076502"/>
    </source>
</evidence>
<gene>
    <name evidence="1" type="ORF">WN55_04154</name>
</gene>
<sequence length="65" mass="7219">MLLETRETVDAELGGQTSHHLQITNSIGSTRGNEIQCLCHVELVGCLCSRSVTRRTTMTRARSPY</sequence>